<feature type="domain" description="ABC3 transporter permease C-terminal" evidence="7">
    <location>
        <begin position="668"/>
        <end position="770"/>
    </location>
</feature>
<evidence type="ECO:0000313" key="9">
    <source>
        <dbReference type="EMBL" id="XCH23470.1"/>
    </source>
</evidence>
<dbReference type="PANTHER" id="PTHR30572:SF18">
    <property type="entry name" value="ABC-TYPE MACROLIDE FAMILY EXPORT SYSTEM PERMEASE COMPONENT 2"/>
    <property type="match status" value="1"/>
</dbReference>
<sequence length="788" mass="87929">MVAVRSLLQNKLYAALNVFGLSLGITCALIIYMVVSYHLSFDNFHSNAANIYRIVTERHGDIITYEPGVPAPLGKAFRRDYDFAELVARTATFEDAQVTVENGTQKNLYKEPGGFAFAEHTYFAIFNFPFESGNPELALSEPNTAVITRRLAEKYFGNDNPINKRIRFGRNISVQITGILKDLPLNSHQKTEIFVSYNTLGQQNNWLAGEDSWNGISDAMKCYVRLRPQVDPGIVEQALQSYASKFRQDSKSVHHYKLQPLSKFHFDARYGGEMEKKNLWILTLIGIFLIATGCVNFINLATAQAVKRTKEVGIRKAMGGSRSQLFGQFITETALMTIIAFGVATGLTVMLLPQVRNWFEIPLSLSMIVNPQLAGFALLLVVLITLMAGSYPGIITSGFQPIIALKGNTSPQNMHGLDIRRVLIITQILLVQVLIMSMMVVTRQMQYIRKSDLGFNRDAIITLPIASGYQKAKTVKIQMEQINGVENVTLCYAPPASDDHNWTTTPYYNNDPVGEPFQVSVKAADADFIQTFGLMLLAGRNMSMSDSIQEFIVNEAFVKKLNLASPEKVLGKTLDINENKGLIVGVIRDFHDLSFHNDINPVAIFAAPDLYMAYAIKAKTQDLEGILNSLERIWRTNHPESLFEYAFLDDDLAGFYKTEMLMLKLVLVFAALATVLGCLGLYGLISFMTARKKQEIGIRKVLGSTVGQIVWIFGKELVHLIVAAFLIAAPVVWWAMQKWLNGFKFKIELGPGVFIWGLLITLVAAFLTTSHQAVRAALQNPVDSLQNR</sequence>
<accession>A0AAU8FG06</accession>
<evidence type="ECO:0000256" key="1">
    <source>
        <dbReference type="ARBA" id="ARBA00004651"/>
    </source>
</evidence>
<reference evidence="9" key="1">
    <citation type="submission" date="2024-06" db="EMBL/GenBank/DDBJ databases">
        <title>Sequencing and assembly of the genome of Dyadobacter sp. strain 676, a symbiont of Cyamopsis tetragonoloba.</title>
        <authorList>
            <person name="Guro P."/>
            <person name="Sazanova A."/>
            <person name="Kuznetsova I."/>
            <person name="Belimov A."/>
            <person name="Safronova V."/>
        </authorList>
    </citation>
    <scope>NUCLEOTIDE SEQUENCE</scope>
    <source>
        <strain evidence="9">676</strain>
    </source>
</reference>
<evidence type="ECO:0000256" key="2">
    <source>
        <dbReference type="ARBA" id="ARBA00022475"/>
    </source>
</evidence>
<dbReference type="Pfam" id="PF12704">
    <property type="entry name" value="MacB_PCD"/>
    <property type="match status" value="1"/>
</dbReference>
<evidence type="ECO:0000256" key="6">
    <source>
        <dbReference type="SAM" id="Phobius"/>
    </source>
</evidence>
<dbReference type="EMBL" id="CP159289">
    <property type="protein sequence ID" value="XCH23470.1"/>
    <property type="molecule type" value="Genomic_DNA"/>
</dbReference>
<dbReference type="PANTHER" id="PTHR30572">
    <property type="entry name" value="MEMBRANE COMPONENT OF TRANSPORTER-RELATED"/>
    <property type="match status" value="1"/>
</dbReference>
<name>A0AAU8FG06_9BACT</name>
<feature type="transmembrane region" description="Helical" evidence="6">
    <location>
        <begin position="717"/>
        <end position="735"/>
    </location>
</feature>
<dbReference type="InterPro" id="IPR050250">
    <property type="entry name" value="Macrolide_Exporter_MacB"/>
</dbReference>
<dbReference type="Pfam" id="PF02687">
    <property type="entry name" value="FtsX"/>
    <property type="match status" value="2"/>
</dbReference>
<organism evidence="9">
    <name type="scientific">Dyadobacter sp. 676</name>
    <dbReference type="NCBI Taxonomy" id="3088362"/>
    <lineage>
        <taxon>Bacteria</taxon>
        <taxon>Pseudomonadati</taxon>
        <taxon>Bacteroidota</taxon>
        <taxon>Cytophagia</taxon>
        <taxon>Cytophagales</taxon>
        <taxon>Spirosomataceae</taxon>
        <taxon>Dyadobacter</taxon>
    </lineage>
</organism>
<dbReference type="GO" id="GO:0005886">
    <property type="term" value="C:plasma membrane"/>
    <property type="evidence" value="ECO:0007669"/>
    <property type="project" value="UniProtKB-SubCell"/>
</dbReference>
<feature type="transmembrane region" description="Helical" evidence="6">
    <location>
        <begin position="665"/>
        <end position="685"/>
    </location>
</feature>
<dbReference type="GO" id="GO:0022857">
    <property type="term" value="F:transmembrane transporter activity"/>
    <property type="evidence" value="ECO:0007669"/>
    <property type="project" value="TreeGrafter"/>
</dbReference>
<feature type="transmembrane region" description="Helical" evidence="6">
    <location>
        <begin position="419"/>
        <end position="441"/>
    </location>
</feature>
<keyword evidence="2" id="KW-1003">Cell membrane</keyword>
<feature type="transmembrane region" description="Helical" evidence="6">
    <location>
        <begin position="747"/>
        <end position="767"/>
    </location>
</feature>
<feature type="transmembrane region" description="Helical" evidence="6">
    <location>
        <begin position="373"/>
        <end position="399"/>
    </location>
</feature>
<dbReference type="InterPro" id="IPR025857">
    <property type="entry name" value="MacB_PCD"/>
</dbReference>
<feature type="domain" description="MacB-like periplasmic core" evidence="8">
    <location>
        <begin position="15"/>
        <end position="241"/>
    </location>
</feature>
<dbReference type="RefSeq" id="WP_353718795.1">
    <property type="nucleotide sequence ID" value="NZ_CP159289.1"/>
</dbReference>
<evidence type="ECO:0000259" key="8">
    <source>
        <dbReference type="Pfam" id="PF12704"/>
    </source>
</evidence>
<evidence type="ECO:0000259" key="7">
    <source>
        <dbReference type="Pfam" id="PF02687"/>
    </source>
</evidence>
<keyword evidence="5 6" id="KW-0472">Membrane</keyword>
<keyword evidence="3 6" id="KW-0812">Transmembrane</keyword>
<keyword evidence="4 6" id="KW-1133">Transmembrane helix</keyword>
<feature type="transmembrane region" description="Helical" evidence="6">
    <location>
        <begin position="279"/>
        <end position="298"/>
    </location>
</feature>
<feature type="transmembrane region" description="Helical" evidence="6">
    <location>
        <begin position="12"/>
        <end position="35"/>
    </location>
</feature>
<gene>
    <name evidence="9" type="ORF">ABV298_24650</name>
</gene>
<feature type="transmembrane region" description="Helical" evidence="6">
    <location>
        <begin position="333"/>
        <end position="352"/>
    </location>
</feature>
<protein>
    <submittedName>
        <fullName evidence="9">ABC transporter permease</fullName>
    </submittedName>
</protein>
<proteinExistence type="predicted"/>
<comment type="subcellular location">
    <subcellularLocation>
        <location evidence="1">Cell membrane</location>
        <topology evidence="1">Multi-pass membrane protein</topology>
    </subcellularLocation>
</comment>
<dbReference type="AlphaFoldDB" id="A0AAU8FG06"/>
<evidence type="ECO:0000256" key="4">
    <source>
        <dbReference type="ARBA" id="ARBA00022989"/>
    </source>
</evidence>
<evidence type="ECO:0000256" key="3">
    <source>
        <dbReference type="ARBA" id="ARBA00022692"/>
    </source>
</evidence>
<feature type="domain" description="ABC3 transporter permease C-terminal" evidence="7">
    <location>
        <begin position="284"/>
        <end position="396"/>
    </location>
</feature>
<evidence type="ECO:0000256" key="5">
    <source>
        <dbReference type="ARBA" id="ARBA00023136"/>
    </source>
</evidence>
<dbReference type="InterPro" id="IPR003838">
    <property type="entry name" value="ABC3_permease_C"/>
</dbReference>